<keyword evidence="1" id="KW-0472">Membrane</keyword>
<gene>
    <name evidence="2" type="ORF">RRSA02971</name>
</gene>
<dbReference type="Pfam" id="PF10724">
    <property type="entry name" value="DUF2516"/>
    <property type="match status" value="1"/>
</dbReference>
<name>A5HB68_RENSA</name>
<proteinExistence type="predicted"/>
<keyword evidence="1" id="KW-0812">Transmembrane</keyword>
<dbReference type="RefSeq" id="WP_012243863.1">
    <property type="nucleotide sequence ID" value="NZ_CP029236.1"/>
</dbReference>
<dbReference type="AlphaFoldDB" id="A5HB68"/>
<feature type="transmembrane region" description="Helical" evidence="1">
    <location>
        <begin position="71"/>
        <end position="88"/>
    </location>
</feature>
<protein>
    <submittedName>
        <fullName evidence="2">Hypothetical membrane protein</fullName>
    </submittedName>
</protein>
<evidence type="ECO:0000256" key="1">
    <source>
        <dbReference type="SAM" id="Phobius"/>
    </source>
</evidence>
<reference evidence="2" key="1">
    <citation type="submission" date="2007-02" db="EMBL/GenBank/DDBJ databases">
        <title>Inhibition of Renibacterium salmoninarum Adherence and Invasion of Host Cells by the Sortase Inhibitor, Phenyl Vinyl Sulfone.</title>
        <authorList>
            <person name="Sudheesh P.S."/>
            <person name="Crane S."/>
            <person name="Cain K.D."/>
            <person name="Strom M.S."/>
        </authorList>
    </citation>
    <scope>NUCLEOTIDE SEQUENCE</scope>
    <source>
        <strain evidence="2">ATCC 33209</strain>
    </source>
</reference>
<feature type="transmembrane region" description="Helical" evidence="1">
    <location>
        <begin position="48"/>
        <end position="65"/>
    </location>
</feature>
<dbReference type="InterPro" id="IPR019662">
    <property type="entry name" value="DUF2516"/>
</dbReference>
<accession>A5HB68</accession>
<reference evidence="2" key="2">
    <citation type="submission" date="2007-02" db="EMBL/GenBank/DDBJ databases">
        <title>The Renibacterium salmoninarum genome sequencing project.</title>
        <authorList>
            <person name="Sudheesh P.S."/>
            <person name="Crane S."/>
            <person name="Wiens G.D."/>
            <person name="Rockey D.D."/>
            <person name="Strom M.S."/>
        </authorList>
    </citation>
    <scope>NUCLEOTIDE SEQUENCE</scope>
    <source>
        <strain evidence="2">ATCC 33209</strain>
    </source>
</reference>
<dbReference type="OMA" id="WALVDCL"/>
<keyword evidence="1" id="KW-1133">Transmembrane helix</keyword>
<feature type="transmembrane region" description="Helical" evidence="1">
    <location>
        <begin position="6"/>
        <end position="28"/>
    </location>
</feature>
<dbReference type="EMBL" id="EF426720">
    <property type="protein sequence ID" value="ABQ01457.1"/>
    <property type="molecule type" value="Genomic_DNA"/>
</dbReference>
<sequence>MKIAGTVAYWIMLLAGLVGLGIQVWALIDCLIARPADFERAGKRSKSFWLAITGISVLVGVLYTVGAGFSFALLLMLAACVGAGTYLADVRPAVRQMRGGVSQGGSYQPW</sequence>
<evidence type="ECO:0000313" key="2">
    <source>
        <dbReference type="EMBL" id="ABQ01457.1"/>
    </source>
</evidence>
<organism evidence="2">
    <name type="scientific">Renibacterium salmoninarum</name>
    <dbReference type="NCBI Taxonomy" id="1646"/>
    <lineage>
        <taxon>Bacteria</taxon>
        <taxon>Bacillati</taxon>
        <taxon>Actinomycetota</taxon>
        <taxon>Actinomycetes</taxon>
        <taxon>Micrococcales</taxon>
        <taxon>Micrococcaceae</taxon>
        <taxon>Renibacterium</taxon>
    </lineage>
</organism>